<protein>
    <recommendedName>
        <fullName evidence="1">Peptidase M28 domain-containing protein</fullName>
    </recommendedName>
</protein>
<gene>
    <name evidence="2" type="ORF">DRJ00_08645</name>
</gene>
<dbReference type="SUPFAM" id="SSF53187">
    <property type="entry name" value="Zn-dependent exopeptidases"/>
    <property type="match status" value="1"/>
</dbReference>
<accession>A0A497E1N6</accession>
<dbReference type="EMBL" id="QMPZ01000193">
    <property type="protein sequence ID" value="RLE07139.1"/>
    <property type="molecule type" value="Genomic_DNA"/>
</dbReference>
<feature type="domain" description="Peptidase M28" evidence="1">
    <location>
        <begin position="18"/>
        <end position="84"/>
    </location>
</feature>
<evidence type="ECO:0000313" key="3">
    <source>
        <dbReference type="Proteomes" id="UP000279422"/>
    </source>
</evidence>
<dbReference type="InterPro" id="IPR007484">
    <property type="entry name" value="Peptidase_M28"/>
</dbReference>
<dbReference type="AlphaFoldDB" id="A0A497E1N6"/>
<feature type="non-terminal residue" evidence="2">
    <location>
        <position position="87"/>
    </location>
</feature>
<organism evidence="2 3">
    <name type="scientific">Aerophobetes bacterium</name>
    <dbReference type="NCBI Taxonomy" id="2030807"/>
    <lineage>
        <taxon>Bacteria</taxon>
        <taxon>Candidatus Aerophobota</taxon>
    </lineage>
</organism>
<dbReference type="Pfam" id="PF04389">
    <property type="entry name" value="Peptidase_M28"/>
    <property type="match status" value="1"/>
</dbReference>
<name>A0A497E1N6_UNCAE</name>
<dbReference type="Gene3D" id="3.40.630.10">
    <property type="entry name" value="Zn peptidases"/>
    <property type="match status" value="1"/>
</dbReference>
<evidence type="ECO:0000313" key="2">
    <source>
        <dbReference type="EMBL" id="RLE07139.1"/>
    </source>
</evidence>
<reference evidence="2 3" key="1">
    <citation type="submission" date="2018-06" db="EMBL/GenBank/DDBJ databases">
        <title>Extensive metabolic versatility and redundancy in microbially diverse, dynamic hydrothermal sediments.</title>
        <authorList>
            <person name="Dombrowski N."/>
            <person name="Teske A."/>
            <person name="Baker B.J."/>
        </authorList>
    </citation>
    <scope>NUCLEOTIDE SEQUENCE [LARGE SCALE GENOMIC DNA]</scope>
    <source>
        <strain evidence="2">B47_G16</strain>
    </source>
</reference>
<proteinExistence type="predicted"/>
<sequence>MYQFSPPSPDSPWYIAYNLYAKKEGKSYPEEIILVVSHKDSQSWVDSPGAYDNASGTVSSLEISRILANYESKRSIWFLFCNEEHTP</sequence>
<evidence type="ECO:0000259" key="1">
    <source>
        <dbReference type="Pfam" id="PF04389"/>
    </source>
</evidence>
<comment type="caution">
    <text evidence="2">The sequence shown here is derived from an EMBL/GenBank/DDBJ whole genome shotgun (WGS) entry which is preliminary data.</text>
</comment>
<dbReference type="Proteomes" id="UP000279422">
    <property type="component" value="Unassembled WGS sequence"/>
</dbReference>